<dbReference type="Gene3D" id="2.30.30.100">
    <property type="match status" value="1"/>
</dbReference>
<dbReference type="InterPro" id="IPR022901">
    <property type="entry name" value="snRNP_Sm-like_arc"/>
</dbReference>
<evidence type="ECO:0000256" key="1">
    <source>
        <dbReference type="ARBA" id="ARBA00006850"/>
    </source>
</evidence>
<dbReference type="GO" id="GO:1990904">
    <property type="term" value="C:ribonucleoprotein complex"/>
    <property type="evidence" value="ECO:0007669"/>
    <property type="project" value="UniProtKB-KW"/>
</dbReference>
<dbReference type="InterPro" id="IPR047575">
    <property type="entry name" value="Sm"/>
</dbReference>
<keyword evidence="3 4" id="KW-0687">Ribonucleoprotein</keyword>
<dbReference type="InterPro" id="IPR010920">
    <property type="entry name" value="LSM_dom_sf"/>
</dbReference>
<dbReference type="SUPFAM" id="SSF50182">
    <property type="entry name" value="Sm-like ribonucleoproteins"/>
    <property type="match status" value="1"/>
</dbReference>
<dbReference type="AlphaFoldDB" id="A0A401H8Q8"/>
<protein>
    <recommendedName>
        <fullName evidence="2 4">Putative snRNP Sm-like protein</fullName>
    </recommendedName>
</protein>
<dbReference type="CDD" id="cd01731">
    <property type="entry name" value="archaeal_Sm1"/>
    <property type="match status" value="1"/>
</dbReference>
<dbReference type="Proteomes" id="UP000291213">
    <property type="component" value="Unassembled WGS sequence"/>
</dbReference>
<evidence type="ECO:0000256" key="4">
    <source>
        <dbReference type="HAMAP-Rule" id="MF_00257"/>
    </source>
</evidence>
<dbReference type="SMART" id="SM00651">
    <property type="entry name" value="Sm"/>
    <property type="match status" value="1"/>
</dbReference>
<dbReference type="PROSITE" id="PS52002">
    <property type="entry name" value="SM"/>
    <property type="match status" value="1"/>
</dbReference>
<evidence type="ECO:0000259" key="5">
    <source>
        <dbReference type="PROSITE" id="PS52002"/>
    </source>
</evidence>
<gene>
    <name evidence="6" type="ORF">apy_04830</name>
</gene>
<comment type="similarity">
    <text evidence="1 4">Belongs to the snRNP Sm proteins family.</text>
</comment>
<sequence length="83" mass="9085">MPRCRVVSGPITLPTLRMMLDYVDTPVLVKLKSGLRIKGVLKTYDQHLNIILGDAEEIGETSIRRLGLTLVRGDSVVVITPAA</sequence>
<name>A0A401H8Q8_AERPX</name>
<dbReference type="InterPro" id="IPR044641">
    <property type="entry name" value="Lsm7/SmG-like"/>
</dbReference>
<dbReference type="InterPro" id="IPR001163">
    <property type="entry name" value="Sm_dom_euk/arc"/>
</dbReference>
<dbReference type="HAMAP" id="MF_00257">
    <property type="entry name" value="Lsm_RuxX"/>
    <property type="match status" value="1"/>
</dbReference>
<evidence type="ECO:0000313" key="6">
    <source>
        <dbReference type="EMBL" id="GBF08758.1"/>
    </source>
</evidence>
<dbReference type="PANTHER" id="PTHR10553:SF5">
    <property type="entry name" value="U6 SNRNA-ASSOCIATED SM-LIKE PROTEIN LSM7"/>
    <property type="match status" value="1"/>
</dbReference>
<comment type="caution">
    <text evidence="6">The sequence shown here is derived from an EMBL/GenBank/DDBJ whole genome shotgun (WGS) entry which is preliminary data.</text>
</comment>
<dbReference type="Pfam" id="PF01423">
    <property type="entry name" value="LSM"/>
    <property type="match status" value="1"/>
</dbReference>
<proteinExistence type="inferred from homology"/>
<evidence type="ECO:0000256" key="3">
    <source>
        <dbReference type="ARBA" id="ARBA00023274"/>
    </source>
</evidence>
<dbReference type="EMBL" id="BDMD01000019">
    <property type="protein sequence ID" value="GBF08758.1"/>
    <property type="molecule type" value="Genomic_DNA"/>
</dbReference>
<evidence type="ECO:0000313" key="7">
    <source>
        <dbReference type="Proteomes" id="UP000291213"/>
    </source>
</evidence>
<reference evidence="6 7" key="1">
    <citation type="submission" date="2017-02" db="EMBL/GenBank/DDBJ databases">
        <title>isolation and characterization of a novel temperate virus Aeropyrum globular virus 1 infecting hyperthermophilic archaeon Aeropyrum.</title>
        <authorList>
            <person name="Yumiya M."/>
            <person name="Yoshida T."/>
            <person name="Sako Y."/>
        </authorList>
    </citation>
    <scope>NUCLEOTIDE SEQUENCE [LARGE SCALE GENOMIC DNA]</scope>
    <source>
        <strain evidence="6 7">YK1-12-2013</strain>
    </source>
</reference>
<dbReference type="GO" id="GO:0003723">
    <property type="term" value="F:RNA binding"/>
    <property type="evidence" value="ECO:0007669"/>
    <property type="project" value="InterPro"/>
</dbReference>
<organism evidence="6 7">
    <name type="scientific">Aeropyrum pernix</name>
    <dbReference type="NCBI Taxonomy" id="56636"/>
    <lineage>
        <taxon>Archaea</taxon>
        <taxon>Thermoproteota</taxon>
        <taxon>Thermoprotei</taxon>
        <taxon>Desulfurococcales</taxon>
        <taxon>Desulfurococcaceae</taxon>
        <taxon>Aeropyrum</taxon>
    </lineage>
</organism>
<accession>A0A401H8Q8</accession>
<dbReference type="PANTHER" id="PTHR10553">
    <property type="entry name" value="SMALL NUCLEAR RIBONUCLEOPROTEIN"/>
    <property type="match status" value="1"/>
</dbReference>
<evidence type="ECO:0000256" key="2">
    <source>
        <dbReference type="ARBA" id="ARBA00021121"/>
    </source>
</evidence>
<feature type="domain" description="Sm" evidence="5">
    <location>
        <begin position="14"/>
        <end position="83"/>
    </location>
</feature>